<reference evidence="1" key="1">
    <citation type="journal article" date="2020" name="Nature">
        <title>Giant virus diversity and host interactions through global metagenomics.</title>
        <authorList>
            <person name="Schulz F."/>
            <person name="Roux S."/>
            <person name="Paez-Espino D."/>
            <person name="Jungbluth S."/>
            <person name="Walsh D.A."/>
            <person name="Denef V.J."/>
            <person name="McMahon K.D."/>
            <person name="Konstantinidis K.T."/>
            <person name="Eloe-Fadrosh E.A."/>
            <person name="Kyrpides N.C."/>
            <person name="Woyke T."/>
        </authorList>
    </citation>
    <scope>NUCLEOTIDE SEQUENCE</scope>
    <source>
        <strain evidence="1">GVMAG-M-3300023184-18</strain>
    </source>
</reference>
<dbReference type="AlphaFoldDB" id="A0A6C0I2E4"/>
<evidence type="ECO:0000313" key="1">
    <source>
        <dbReference type="EMBL" id="QHT86780.1"/>
    </source>
</evidence>
<dbReference type="EMBL" id="MN740076">
    <property type="protein sequence ID" value="QHT86780.1"/>
    <property type="molecule type" value="Genomic_DNA"/>
</dbReference>
<dbReference type="InterPro" id="IPR029044">
    <property type="entry name" value="Nucleotide-diphossugar_trans"/>
</dbReference>
<name>A0A6C0I2E4_9ZZZZ</name>
<sequence>MQMNQMNVSNVEELPGCCVIGLCVYNNEPGLPSVLSNIVKIIESCLFEKITVVAFYDNSSDNSYSIMEVFKKKYESVCANTFKMIIVVNKPNSRNRNMRMDFGGGSNAVSRVLDTGRTARIAVARNGILHVIRGMHNRGFFNKYFIMMDSNEYACVGQINIPTLRSALERSDEWDSVSFNREAGYYDYWALSYDPYIYSIYHVVNKNETLHNIREDFEKKLKYASAISKNDNKKYDFIPVYSSYNGFAVYKTDKFLNCSYSSNIDIRLFPKNLLPKQIINKFTNDCEHRKFHLEAIKKNKARIVVSPLSIFYKLPIRNPGLRGPA</sequence>
<accession>A0A6C0I2E4</accession>
<proteinExistence type="predicted"/>
<dbReference type="Gene3D" id="3.90.550.10">
    <property type="entry name" value="Spore Coat Polysaccharide Biosynthesis Protein SpsA, Chain A"/>
    <property type="match status" value="1"/>
</dbReference>
<organism evidence="1">
    <name type="scientific">viral metagenome</name>
    <dbReference type="NCBI Taxonomy" id="1070528"/>
    <lineage>
        <taxon>unclassified sequences</taxon>
        <taxon>metagenomes</taxon>
        <taxon>organismal metagenomes</taxon>
    </lineage>
</organism>
<protein>
    <recommendedName>
        <fullName evidence="2">Glycosyltransferase 2-like domain-containing protein</fullName>
    </recommendedName>
</protein>
<evidence type="ECO:0008006" key="2">
    <source>
        <dbReference type="Google" id="ProtNLM"/>
    </source>
</evidence>